<organism evidence="2 3">
    <name type="scientific">Riccia fluitans</name>
    <dbReference type="NCBI Taxonomy" id="41844"/>
    <lineage>
        <taxon>Eukaryota</taxon>
        <taxon>Viridiplantae</taxon>
        <taxon>Streptophyta</taxon>
        <taxon>Embryophyta</taxon>
        <taxon>Marchantiophyta</taxon>
        <taxon>Marchantiopsida</taxon>
        <taxon>Marchantiidae</taxon>
        <taxon>Marchantiales</taxon>
        <taxon>Ricciaceae</taxon>
        <taxon>Riccia</taxon>
    </lineage>
</organism>
<dbReference type="AlphaFoldDB" id="A0ABD1XXG9"/>
<keyword evidence="1" id="KW-1133">Transmembrane helix</keyword>
<proteinExistence type="predicted"/>
<keyword evidence="1" id="KW-0472">Membrane</keyword>
<keyword evidence="1" id="KW-0812">Transmembrane</keyword>
<evidence type="ECO:0008006" key="4">
    <source>
        <dbReference type="Google" id="ProtNLM"/>
    </source>
</evidence>
<keyword evidence="3" id="KW-1185">Reference proteome</keyword>
<comment type="caution">
    <text evidence="2">The sequence shown here is derived from an EMBL/GenBank/DDBJ whole genome shotgun (WGS) entry which is preliminary data.</text>
</comment>
<evidence type="ECO:0000256" key="1">
    <source>
        <dbReference type="SAM" id="Phobius"/>
    </source>
</evidence>
<name>A0ABD1XXG9_9MARC</name>
<gene>
    <name evidence="2" type="ORF">R1flu_025329</name>
</gene>
<feature type="transmembrane region" description="Helical" evidence="1">
    <location>
        <begin position="6"/>
        <end position="29"/>
    </location>
</feature>
<accession>A0ABD1XXG9</accession>
<dbReference type="Proteomes" id="UP001605036">
    <property type="component" value="Unassembled WGS sequence"/>
</dbReference>
<evidence type="ECO:0000313" key="2">
    <source>
        <dbReference type="EMBL" id="KAL2613637.1"/>
    </source>
</evidence>
<protein>
    <recommendedName>
        <fullName evidence="4">Secreted protein</fullName>
    </recommendedName>
</protein>
<reference evidence="2 3" key="1">
    <citation type="submission" date="2024-09" db="EMBL/GenBank/DDBJ databases">
        <title>Chromosome-scale assembly of Riccia fluitans.</title>
        <authorList>
            <person name="Paukszto L."/>
            <person name="Sawicki J."/>
            <person name="Karawczyk K."/>
            <person name="Piernik-Szablinska J."/>
            <person name="Szczecinska M."/>
            <person name="Mazdziarz M."/>
        </authorList>
    </citation>
    <scope>NUCLEOTIDE SEQUENCE [LARGE SCALE GENOMIC DNA]</scope>
    <source>
        <strain evidence="2">Rf_01</strain>
        <tissue evidence="2">Aerial parts of the thallus</tissue>
    </source>
</reference>
<evidence type="ECO:0000313" key="3">
    <source>
        <dbReference type="Proteomes" id="UP001605036"/>
    </source>
</evidence>
<dbReference type="EMBL" id="JBHFFA010000007">
    <property type="protein sequence ID" value="KAL2613637.1"/>
    <property type="molecule type" value="Genomic_DNA"/>
</dbReference>
<sequence>MKFSMFVVFAVIVVSFCYLIVCFGTYLLISAMCGPTGRRFFACSIEEVFASSMVAIARIRKTLLINRNALTILCSQQILNERGSRMVVEQGREDAGFHWPGAGFACVEVLSRNLALKAGNC</sequence>